<dbReference type="Gene3D" id="3.30.450.40">
    <property type="match status" value="1"/>
</dbReference>
<dbReference type="InterPro" id="IPR005561">
    <property type="entry name" value="ANTAR"/>
</dbReference>
<dbReference type="SMART" id="SM01012">
    <property type="entry name" value="ANTAR"/>
    <property type="match status" value="1"/>
</dbReference>
<feature type="domain" description="ANTAR" evidence="1">
    <location>
        <begin position="145"/>
        <end position="218"/>
    </location>
</feature>
<name>A0ABP3JIS4_9ACTN</name>
<comment type="caution">
    <text evidence="2">The sequence shown here is derived from an EMBL/GenBank/DDBJ whole genome shotgun (WGS) entry which is preliminary data.</text>
</comment>
<organism evidence="2 3">
    <name type="scientific">Streptomyces olivaceiscleroticus</name>
    <dbReference type="NCBI Taxonomy" id="68245"/>
    <lineage>
        <taxon>Bacteria</taxon>
        <taxon>Bacillati</taxon>
        <taxon>Actinomycetota</taxon>
        <taxon>Actinomycetes</taxon>
        <taxon>Kitasatosporales</taxon>
        <taxon>Streptomycetaceae</taxon>
        <taxon>Streptomyces</taxon>
    </lineage>
</organism>
<evidence type="ECO:0000259" key="1">
    <source>
        <dbReference type="SMART" id="SM01012"/>
    </source>
</evidence>
<evidence type="ECO:0000313" key="2">
    <source>
        <dbReference type="EMBL" id="GAA0455139.1"/>
    </source>
</evidence>
<sequence length="239" mass="25087">MAAVLQSLHPARGDRGLIGSDPEVCARALGVDGVALSLLSSDQASELVWVSRDGVSGPLEDLQFTLGEGPGVDAVARGAVVLEPDLTRLPADRWPMLLPELASLGVGAVFCFPLLVGRVCLGALTLQRRQVGPLSEAGMDDALILTGALTAVLLDGGAASDALMATERPSDLYRAAVHQATGMISVQAEIPLAQALLRLRAYAYRHGRPILEAAEDVVARRLDFRNDGPEPDVAGRKRG</sequence>
<dbReference type="Proteomes" id="UP001500909">
    <property type="component" value="Unassembled WGS sequence"/>
</dbReference>
<proteinExistence type="predicted"/>
<gene>
    <name evidence="2" type="ORF">GCM10010361_18980</name>
</gene>
<keyword evidence="3" id="KW-1185">Reference proteome</keyword>
<accession>A0ABP3JIS4</accession>
<evidence type="ECO:0000313" key="3">
    <source>
        <dbReference type="Proteomes" id="UP001500909"/>
    </source>
</evidence>
<dbReference type="EMBL" id="BAAABY010000013">
    <property type="protein sequence ID" value="GAA0455139.1"/>
    <property type="molecule type" value="Genomic_DNA"/>
</dbReference>
<dbReference type="SUPFAM" id="SSF55781">
    <property type="entry name" value="GAF domain-like"/>
    <property type="match status" value="1"/>
</dbReference>
<dbReference type="InterPro" id="IPR029016">
    <property type="entry name" value="GAF-like_dom_sf"/>
</dbReference>
<reference evidence="3" key="1">
    <citation type="journal article" date="2019" name="Int. J. Syst. Evol. Microbiol.">
        <title>The Global Catalogue of Microorganisms (GCM) 10K type strain sequencing project: providing services to taxonomists for standard genome sequencing and annotation.</title>
        <authorList>
            <consortium name="The Broad Institute Genomics Platform"/>
            <consortium name="The Broad Institute Genome Sequencing Center for Infectious Disease"/>
            <person name="Wu L."/>
            <person name="Ma J."/>
        </authorList>
    </citation>
    <scope>NUCLEOTIDE SEQUENCE [LARGE SCALE GENOMIC DNA]</scope>
    <source>
        <strain evidence="3">JCM 4805</strain>
    </source>
</reference>
<protein>
    <submittedName>
        <fullName evidence="2">GAF domain-containing protein</fullName>
    </submittedName>
</protein>